<proteinExistence type="predicted"/>
<accession>A0ABS2ALE1</accession>
<name>A0ABS2ALE1_9ACTN</name>
<dbReference type="Proteomes" id="UP000632138">
    <property type="component" value="Unassembled WGS sequence"/>
</dbReference>
<evidence type="ECO:0008006" key="3">
    <source>
        <dbReference type="Google" id="ProtNLM"/>
    </source>
</evidence>
<dbReference type="EMBL" id="JAENHP010000015">
    <property type="protein sequence ID" value="MBM2620600.1"/>
    <property type="molecule type" value="Genomic_DNA"/>
</dbReference>
<reference evidence="1 2" key="1">
    <citation type="submission" date="2021-01" db="EMBL/GenBank/DDBJ databases">
        <title>Actinoplanes sp. nov. LDG1-06 isolated from lichen.</title>
        <authorList>
            <person name="Saeng-In P."/>
            <person name="Phongsopitanun W."/>
            <person name="Kanchanasin P."/>
            <person name="Yuki M."/>
            <person name="Kudo T."/>
            <person name="Ohkuma M."/>
            <person name="Tanasupawat S."/>
        </authorList>
    </citation>
    <scope>NUCLEOTIDE SEQUENCE [LARGE SCALE GENOMIC DNA]</scope>
    <source>
        <strain evidence="1 2">LDG1-06</strain>
    </source>
</reference>
<protein>
    <recommendedName>
        <fullName evidence="3">Ribbon-helix-helix protein CopG domain-containing protein</fullName>
    </recommendedName>
</protein>
<organism evidence="1 2">
    <name type="scientific">Paractinoplanes ovalisporus</name>
    <dbReference type="NCBI Taxonomy" id="2810368"/>
    <lineage>
        <taxon>Bacteria</taxon>
        <taxon>Bacillati</taxon>
        <taxon>Actinomycetota</taxon>
        <taxon>Actinomycetes</taxon>
        <taxon>Micromonosporales</taxon>
        <taxon>Micromonosporaceae</taxon>
        <taxon>Paractinoplanes</taxon>
    </lineage>
</organism>
<evidence type="ECO:0000313" key="2">
    <source>
        <dbReference type="Proteomes" id="UP000632138"/>
    </source>
</evidence>
<sequence length="79" mass="8826">MAVVVSIDGLVDEFVSTTRRHGVEVERCAVEDEVRERLADIAERLGVSVDAVLRDYVRGDWGSQMALAVLAQIRDERLL</sequence>
<dbReference type="RefSeq" id="WP_203380581.1">
    <property type="nucleotide sequence ID" value="NZ_JAENHP010000015.1"/>
</dbReference>
<evidence type="ECO:0000313" key="1">
    <source>
        <dbReference type="EMBL" id="MBM2620600.1"/>
    </source>
</evidence>
<gene>
    <name evidence="1" type="ORF">JIG36_34370</name>
</gene>
<keyword evidence="2" id="KW-1185">Reference proteome</keyword>
<comment type="caution">
    <text evidence="1">The sequence shown here is derived from an EMBL/GenBank/DDBJ whole genome shotgun (WGS) entry which is preliminary data.</text>
</comment>